<accession>A0A6J7FEM3</accession>
<dbReference type="SUPFAM" id="SSF53850">
    <property type="entry name" value="Periplasmic binding protein-like II"/>
    <property type="match status" value="1"/>
</dbReference>
<evidence type="ECO:0000259" key="2">
    <source>
        <dbReference type="SMART" id="SM00062"/>
    </source>
</evidence>
<dbReference type="Gene3D" id="3.40.190.10">
    <property type="entry name" value="Periplasmic binding protein-like II"/>
    <property type="match status" value="2"/>
</dbReference>
<dbReference type="Pfam" id="PF00497">
    <property type="entry name" value="SBP_bac_3"/>
    <property type="match status" value="1"/>
</dbReference>
<dbReference type="AlphaFoldDB" id="A0A6J7FEM3"/>
<organism evidence="3">
    <name type="scientific">freshwater metagenome</name>
    <dbReference type="NCBI Taxonomy" id="449393"/>
    <lineage>
        <taxon>unclassified sequences</taxon>
        <taxon>metagenomes</taxon>
        <taxon>ecological metagenomes</taxon>
    </lineage>
</organism>
<feature type="domain" description="Solute-binding protein family 3/N-terminal" evidence="2">
    <location>
        <begin position="19"/>
        <end position="243"/>
    </location>
</feature>
<dbReference type="PANTHER" id="PTHR35936">
    <property type="entry name" value="MEMBRANE-BOUND LYTIC MUREIN TRANSGLYCOSYLASE F"/>
    <property type="match status" value="1"/>
</dbReference>
<reference evidence="3" key="1">
    <citation type="submission" date="2020-05" db="EMBL/GenBank/DDBJ databases">
        <authorList>
            <person name="Chiriac C."/>
            <person name="Salcher M."/>
            <person name="Ghai R."/>
            <person name="Kavagutti S V."/>
        </authorList>
    </citation>
    <scope>NUCLEOTIDE SEQUENCE</scope>
</reference>
<dbReference type="EMBL" id="CAFBMC010000021">
    <property type="protein sequence ID" value="CAB4893876.1"/>
    <property type="molecule type" value="Genomic_DNA"/>
</dbReference>
<dbReference type="InterPro" id="IPR001638">
    <property type="entry name" value="Solute-binding_3/MltF_N"/>
</dbReference>
<sequence length="252" mass="26518">MATSGECSPAQLTTRDAGRLNVAYSHPLAPFFVDRSPSAPVGFDVAVVNAIASGLGMDSNQVLWNKVAIKQLTAPTRQDLDLSVGRIDVNSKTDGVTLTTPYFREQQVLLARPNSSMAKVRSAPDLIGTKLGVVKGSSSDLYVKNTLVLPSTAYASSNDLKSAMRDHHVNGMIVPITDVAKTMATFTGALVVAGQFPASKDAATFALAIPTANPLITCVNNVLAGLKASGQLANLQSNWFTSGVNRTISVKE</sequence>
<keyword evidence="1" id="KW-0732">Signal</keyword>
<gene>
    <name evidence="3" type="ORF">UFOPK3495_00570</name>
</gene>
<dbReference type="SMART" id="SM00062">
    <property type="entry name" value="PBPb"/>
    <property type="match status" value="1"/>
</dbReference>
<name>A0A6J7FEM3_9ZZZZ</name>
<evidence type="ECO:0000313" key="3">
    <source>
        <dbReference type="EMBL" id="CAB4893876.1"/>
    </source>
</evidence>
<evidence type="ECO:0000256" key="1">
    <source>
        <dbReference type="ARBA" id="ARBA00022729"/>
    </source>
</evidence>
<protein>
    <submittedName>
        <fullName evidence="3">Unannotated protein</fullName>
    </submittedName>
</protein>
<proteinExistence type="predicted"/>